<name>A0A951MBK6_9BACT</name>
<comment type="caution">
    <text evidence="1">The sequence shown here is derived from an EMBL/GenBank/DDBJ whole genome shotgun (WGS) entry which is preliminary data.</text>
</comment>
<evidence type="ECO:0000313" key="1">
    <source>
        <dbReference type="EMBL" id="MBW3466405.1"/>
    </source>
</evidence>
<protein>
    <submittedName>
        <fullName evidence="1">Uncharacterized protein</fullName>
    </submittedName>
</protein>
<dbReference type="RefSeq" id="WP_219286248.1">
    <property type="nucleotide sequence ID" value="NZ_RPHB01000001.1"/>
</dbReference>
<proteinExistence type="predicted"/>
<sequence length="321" mass="38480">MIKTKEKVCVTTFVFGDKYKSYIPLLLYSLKKAYPDYVPIIFIHGELSNKVQSLLKIIKDLGEFKLVENYFSEFDNLERKQGSALRWVIYEDYFLDFDFLYYVDIDIFYLREPIPLHSQHKNHIEKFELPFSNVKREKITDNRELKTIKKRFDSFGLINTLRQYFNGRVVENRFTGLHFVVPNEYFLRVKKAQDLLKEMLLDNSYLNEFQGFSDEPMLYWIIKESGYNVDLFGQYSEPNSLDFENYKSLDFRPHHGIHLAIFRENNFNKEKFSVILNSPAYQFYFEAFNYQIKSDPIFNLVLEGSDNFIKDQFSRMQLISN</sequence>
<dbReference type="EMBL" id="RPHB01000001">
    <property type="protein sequence ID" value="MBW3466405.1"/>
    <property type="molecule type" value="Genomic_DNA"/>
</dbReference>
<keyword evidence="2" id="KW-1185">Reference proteome</keyword>
<reference evidence="1 2" key="1">
    <citation type="journal article" date="2020" name="Syst. Appl. Microbiol.">
        <title>Arthrospiribacter ruber gen. nov., sp. nov., a novel bacterium isolated from Arthrospira cultures.</title>
        <authorList>
            <person name="Waleron M."/>
            <person name="Misztak A."/>
            <person name="Waleron M.M."/>
            <person name="Furmaniak M."/>
            <person name="Mrozik A."/>
            <person name="Waleron K."/>
        </authorList>
    </citation>
    <scope>NUCLEOTIDE SEQUENCE [LARGE SCALE GENOMIC DNA]</scope>
    <source>
        <strain evidence="1 2">DPMB0001</strain>
    </source>
</reference>
<accession>A0A951MBK6</accession>
<gene>
    <name evidence="1" type="ORF">EGN73_01075</name>
</gene>
<evidence type="ECO:0000313" key="2">
    <source>
        <dbReference type="Proteomes" id="UP000727490"/>
    </source>
</evidence>
<organism evidence="1 2">
    <name type="scientific">Arthrospiribacter ruber</name>
    <dbReference type="NCBI Taxonomy" id="2487934"/>
    <lineage>
        <taxon>Bacteria</taxon>
        <taxon>Pseudomonadati</taxon>
        <taxon>Bacteroidota</taxon>
        <taxon>Cytophagia</taxon>
        <taxon>Cytophagales</taxon>
        <taxon>Cyclobacteriaceae</taxon>
        <taxon>Arthrospiribacter</taxon>
    </lineage>
</organism>
<dbReference type="Proteomes" id="UP000727490">
    <property type="component" value="Unassembled WGS sequence"/>
</dbReference>
<dbReference type="AlphaFoldDB" id="A0A951MBK6"/>